<dbReference type="PROSITE" id="PS50885">
    <property type="entry name" value="HAMP"/>
    <property type="match status" value="1"/>
</dbReference>
<evidence type="ECO:0000313" key="12">
    <source>
        <dbReference type="Proteomes" id="UP001493487"/>
    </source>
</evidence>
<proteinExistence type="predicted"/>
<evidence type="ECO:0000256" key="8">
    <source>
        <dbReference type="ARBA" id="ARBA00023136"/>
    </source>
</evidence>
<evidence type="ECO:0000256" key="5">
    <source>
        <dbReference type="ARBA" id="ARBA00022692"/>
    </source>
</evidence>
<sequence length="608" mass="69333">MNLKHWRVKNKIAGTFTLLFFVAIFGLGGLTYVHTERDYTNRTLELVHTSLAQMTTTVELYLQDMERLSLAIFSDPIIQRILRQSSSEYGVQYDNNEMMSRMVQFTSPWPYIQGVYLFADDGRIFSIAKGSGISSDYSILQEPWYPTIREGTAAPFFYWPTGPESTVVRNPQQVFSLIRPINDLSEGKKLGYLKIDMNAQVMRSTLFKAALAKQDGDLLLRYMLLDSEANVMYDSEEQVTGKKVPYELESVLSLQEGSVKWSETRYLFSKNKSNYNNWTLLALAPNKDVINQSVKIRSLIIFLGIITLVVISVASYMLAAGISRPLTSLIKTMKRVELGDFKVRAEDSGQQDEIGRLSRVFNMMLESVDKLIHRVYLLDIRQKDAKLMALQAQINPHMLFNTLNSMKALSRKQQAHDVADMAENLADLFRYSMKGWNRPVTLAEELEHVLNYVHIQEVRYRDRLKFECYIPDSLLRAQIVKLSIQPLVENAIIHGLEPKIEGGTLTLSARVQPEPESESQKMIITVSDTGVGMSPDRVRSINEVLENNDISMDELPETKSGIGLLNIHKRIRLLFGAPYGLYLESDEGVWTIVSIHIPYNDSMIHDKE</sequence>
<dbReference type="PANTHER" id="PTHR34220">
    <property type="entry name" value="SENSOR HISTIDINE KINASE YPDA"/>
    <property type="match status" value="1"/>
</dbReference>
<dbReference type="PANTHER" id="PTHR34220:SF7">
    <property type="entry name" value="SENSOR HISTIDINE KINASE YPDA"/>
    <property type="match status" value="1"/>
</dbReference>
<keyword evidence="6 11" id="KW-0418">Kinase</keyword>
<dbReference type="InterPro" id="IPR010559">
    <property type="entry name" value="Sig_transdc_His_kin_internal"/>
</dbReference>
<keyword evidence="3" id="KW-0597">Phosphoprotein</keyword>
<keyword evidence="7 9" id="KW-1133">Transmembrane helix</keyword>
<dbReference type="Gene3D" id="6.10.340.10">
    <property type="match status" value="1"/>
</dbReference>
<dbReference type="InterPro" id="IPR033479">
    <property type="entry name" value="dCache_1"/>
</dbReference>
<feature type="transmembrane region" description="Helical" evidence="9">
    <location>
        <begin position="299"/>
        <end position="322"/>
    </location>
</feature>
<dbReference type="Gene3D" id="3.30.565.10">
    <property type="entry name" value="Histidine kinase-like ATPase, C-terminal domain"/>
    <property type="match status" value="1"/>
</dbReference>
<dbReference type="InterPro" id="IPR036890">
    <property type="entry name" value="HATPase_C_sf"/>
</dbReference>
<reference evidence="11 12" key="1">
    <citation type="journal article" date="2023" name="Genome Announc.">
        <title>Pan-Genome Analyses of the Genus Cohnella and Proposal of the Novel Species Cohnella silvisoli sp. nov., Isolated from Forest Soil.</title>
        <authorList>
            <person name="Wang C."/>
            <person name="Mao L."/>
            <person name="Bao G."/>
            <person name="Zhu H."/>
        </authorList>
    </citation>
    <scope>NUCLEOTIDE SEQUENCE [LARGE SCALE GENOMIC DNA]</scope>
    <source>
        <strain evidence="11 12">NL03-T5-1</strain>
    </source>
</reference>
<dbReference type="GO" id="GO:0004673">
    <property type="term" value="F:protein histidine kinase activity"/>
    <property type="evidence" value="ECO:0007669"/>
    <property type="project" value="UniProtKB-EC"/>
</dbReference>
<evidence type="ECO:0000256" key="3">
    <source>
        <dbReference type="ARBA" id="ARBA00022553"/>
    </source>
</evidence>
<dbReference type="SMART" id="SM00387">
    <property type="entry name" value="HATPase_c"/>
    <property type="match status" value="1"/>
</dbReference>
<keyword evidence="12" id="KW-1185">Reference proteome</keyword>
<dbReference type="Pfam" id="PF00672">
    <property type="entry name" value="HAMP"/>
    <property type="match status" value="1"/>
</dbReference>
<evidence type="ECO:0000256" key="1">
    <source>
        <dbReference type="ARBA" id="ARBA00004651"/>
    </source>
</evidence>
<comment type="caution">
    <text evidence="11">The sequence shown here is derived from an EMBL/GenBank/DDBJ whole genome shotgun (WGS) entry which is preliminary data.</text>
</comment>
<keyword evidence="8 9" id="KW-0472">Membrane</keyword>
<dbReference type="RefSeq" id="WP_232186775.1">
    <property type="nucleotide sequence ID" value="NZ_JAIOAP010000010.1"/>
</dbReference>
<keyword evidence="4 11" id="KW-0808">Transferase</keyword>
<evidence type="ECO:0000256" key="4">
    <source>
        <dbReference type="ARBA" id="ARBA00022679"/>
    </source>
</evidence>
<dbReference type="InterPro" id="IPR003594">
    <property type="entry name" value="HATPase_dom"/>
</dbReference>
<name>A0ABV1KX83_9BACL</name>
<evidence type="ECO:0000256" key="7">
    <source>
        <dbReference type="ARBA" id="ARBA00022989"/>
    </source>
</evidence>
<feature type="domain" description="HAMP" evidence="10">
    <location>
        <begin position="320"/>
        <end position="373"/>
    </location>
</feature>
<keyword evidence="2" id="KW-1003">Cell membrane</keyword>
<evidence type="ECO:0000256" key="2">
    <source>
        <dbReference type="ARBA" id="ARBA00022475"/>
    </source>
</evidence>
<comment type="subcellular location">
    <subcellularLocation>
        <location evidence="1">Cell membrane</location>
        <topology evidence="1">Multi-pass membrane protein</topology>
    </subcellularLocation>
</comment>
<dbReference type="Pfam" id="PF02518">
    <property type="entry name" value="HATPase_c"/>
    <property type="match status" value="1"/>
</dbReference>
<keyword evidence="5 9" id="KW-0812">Transmembrane</keyword>
<dbReference type="SUPFAM" id="SSF55874">
    <property type="entry name" value="ATPase domain of HSP90 chaperone/DNA topoisomerase II/histidine kinase"/>
    <property type="match status" value="1"/>
</dbReference>
<accession>A0ABV1KX83</accession>
<evidence type="ECO:0000256" key="9">
    <source>
        <dbReference type="SAM" id="Phobius"/>
    </source>
</evidence>
<dbReference type="Pfam" id="PF06580">
    <property type="entry name" value="His_kinase"/>
    <property type="match status" value="1"/>
</dbReference>
<dbReference type="CDD" id="cd18773">
    <property type="entry name" value="PDC1_HK_sensor"/>
    <property type="match status" value="1"/>
</dbReference>
<dbReference type="EC" id="2.7.13.3" evidence="11"/>
<dbReference type="Proteomes" id="UP001493487">
    <property type="component" value="Unassembled WGS sequence"/>
</dbReference>
<gene>
    <name evidence="11" type="ORF">QJS35_19710</name>
</gene>
<dbReference type="SMART" id="SM00304">
    <property type="entry name" value="HAMP"/>
    <property type="match status" value="1"/>
</dbReference>
<protein>
    <submittedName>
        <fullName evidence="11">Sensor histidine kinase</fullName>
        <ecNumber evidence="11">2.7.13.3</ecNumber>
    </submittedName>
</protein>
<evidence type="ECO:0000313" key="11">
    <source>
        <dbReference type="EMBL" id="MEQ4484630.1"/>
    </source>
</evidence>
<evidence type="ECO:0000256" key="6">
    <source>
        <dbReference type="ARBA" id="ARBA00022777"/>
    </source>
</evidence>
<dbReference type="InterPro" id="IPR003660">
    <property type="entry name" value="HAMP_dom"/>
</dbReference>
<organism evidence="11 12">
    <name type="scientific">Cohnella silvisoli</name>
    <dbReference type="NCBI Taxonomy" id="2873699"/>
    <lineage>
        <taxon>Bacteria</taxon>
        <taxon>Bacillati</taxon>
        <taxon>Bacillota</taxon>
        <taxon>Bacilli</taxon>
        <taxon>Bacillales</taxon>
        <taxon>Paenibacillaceae</taxon>
        <taxon>Cohnella</taxon>
    </lineage>
</organism>
<dbReference type="EMBL" id="JASKHM010000011">
    <property type="protein sequence ID" value="MEQ4484630.1"/>
    <property type="molecule type" value="Genomic_DNA"/>
</dbReference>
<feature type="transmembrane region" description="Helical" evidence="9">
    <location>
        <begin position="12"/>
        <end position="33"/>
    </location>
</feature>
<dbReference type="CDD" id="cd06225">
    <property type="entry name" value="HAMP"/>
    <property type="match status" value="1"/>
</dbReference>
<dbReference type="SUPFAM" id="SSF158472">
    <property type="entry name" value="HAMP domain-like"/>
    <property type="match status" value="1"/>
</dbReference>
<dbReference type="Pfam" id="PF02743">
    <property type="entry name" value="dCache_1"/>
    <property type="match status" value="1"/>
</dbReference>
<evidence type="ECO:0000259" key="10">
    <source>
        <dbReference type="PROSITE" id="PS50885"/>
    </source>
</evidence>
<dbReference type="InterPro" id="IPR050640">
    <property type="entry name" value="Bact_2-comp_sensor_kinase"/>
</dbReference>